<name>A0ABQ9V2X7_SAGOE</name>
<proteinExistence type="predicted"/>
<feature type="region of interest" description="Disordered" evidence="1">
    <location>
        <begin position="143"/>
        <end position="176"/>
    </location>
</feature>
<evidence type="ECO:0000313" key="3">
    <source>
        <dbReference type="Proteomes" id="UP001266305"/>
    </source>
</evidence>
<protein>
    <submittedName>
        <fullName evidence="2">Uncharacterized protein</fullName>
    </submittedName>
</protein>
<comment type="caution">
    <text evidence="2">The sequence shown here is derived from an EMBL/GenBank/DDBJ whole genome shotgun (WGS) entry which is preliminary data.</text>
</comment>
<keyword evidence="3" id="KW-1185">Reference proteome</keyword>
<organism evidence="2 3">
    <name type="scientific">Saguinus oedipus</name>
    <name type="common">Cotton-top tamarin</name>
    <name type="synonym">Oedipomidas oedipus</name>
    <dbReference type="NCBI Taxonomy" id="9490"/>
    <lineage>
        <taxon>Eukaryota</taxon>
        <taxon>Metazoa</taxon>
        <taxon>Chordata</taxon>
        <taxon>Craniata</taxon>
        <taxon>Vertebrata</taxon>
        <taxon>Euteleostomi</taxon>
        <taxon>Mammalia</taxon>
        <taxon>Eutheria</taxon>
        <taxon>Euarchontoglires</taxon>
        <taxon>Primates</taxon>
        <taxon>Haplorrhini</taxon>
        <taxon>Platyrrhini</taxon>
        <taxon>Cebidae</taxon>
        <taxon>Callitrichinae</taxon>
        <taxon>Saguinus</taxon>
    </lineage>
</organism>
<reference evidence="2 3" key="1">
    <citation type="submission" date="2023-05" db="EMBL/GenBank/DDBJ databases">
        <title>B98-5 Cell Line De Novo Hybrid Assembly: An Optical Mapping Approach.</title>
        <authorList>
            <person name="Kananen K."/>
            <person name="Auerbach J.A."/>
            <person name="Kautto E."/>
            <person name="Blachly J.S."/>
        </authorList>
    </citation>
    <scope>NUCLEOTIDE SEQUENCE [LARGE SCALE GENOMIC DNA]</scope>
    <source>
        <strain evidence="2">B95-8</strain>
        <tissue evidence="2">Cell line</tissue>
    </source>
</reference>
<dbReference type="Proteomes" id="UP001266305">
    <property type="component" value="Unassembled WGS sequence"/>
</dbReference>
<gene>
    <name evidence="2" type="ORF">P7K49_017347</name>
</gene>
<sequence length="242" mass="25542">MGVGSRCGAVRGVAEQCVGSRCVGSRLMAGGVVDGVARGGGGGSAERSAGSLEQDALGWGAGLRRRRPQGAFADPAAARSTLTRPSGDSVLTDSCSLVECCNPAQLLAGSTIDIIKLRKFFCHILEKKDDFDSGKYLMEGEEMDIGPDMDTSNWSEENDEENDQQPLSREDSGIQVDRTLLEEQDQNRKLDPCISWKDGLSQGGRIASIVAGAPPPPGCTVLDASSKTLSPERLQSLPCLSP</sequence>
<evidence type="ECO:0000256" key="1">
    <source>
        <dbReference type="SAM" id="MobiDB-lite"/>
    </source>
</evidence>
<feature type="region of interest" description="Disordered" evidence="1">
    <location>
        <begin position="221"/>
        <end position="242"/>
    </location>
</feature>
<dbReference type="EMBL" id="JASSZA010000008">
    <property type="protein sequence ID" value="KAK2103491.1"/>
    <property type="molecule type" value="Genomic_DNA"/>
</dbReference>
<accession>A0ABQ9V2X7</accession>
<evidence type="ECO:0000313" key="2">
    <source>
        <dbReference type="EMBL" id="KAK2103491.1"/>
    </source>
</evidence>